<keyword evidence="1" id="KW-0547">Nucleotide-binding</keyword>
<dbReference type="Gene3D" id="3.40.50.300">
    <property type="entry name" value="P-loop containing nucleotide triphosphate hydrolases"/>
    <property type="match status" value="1"/>
</dbReference>
<gene>
    <name evidence="6" type="ORF">SAMN04487948_12341</name>
</gene>
<evidence type="ECO:0000313" key="7">
    <source>
        <dbReference type="Proteomes" id="UP000199126"/>
    </source>
</evidence>
<dbReference type="OrthoDB" id="24581at2157"/>
<reference evidence="7" key="1">
    <citation type="submission" date="2016-10" db="EMBL/GenBank/DDBJ databases">
        <authorList>
            <person name="Varghese N."/>
            <person name="Submissions S."/>
        </authorList>
    </citation>
    <scope>NUCLEOTIDE SEQUENCE [LARGE SCALE GENOMIC DNA]</scope>
    <source>
        <strain evidence="7">CGMCC 1.10121</strain>
    </source>
</reference>
<accession>A0A1H8W4Y4</accession>
<evidence type="ECO:0000259" key="4">
    <source>
        <dbReference type="Pfam" id="PF07726"/>
    </source>
</evidence>
<dbReference type="Gene3D" id="1.10.8.80">
    <property type="entry name" value="Magnesium chelatase subunit I, C-Terminal domain"/>
    <property type="match status" value="1"/>
</dbReference>
<dbReference type="Pfam" id="PF17863">
    <property type="entry name" value="AAA_lid_2"/>
    <property type="match status" value="1"/>
</dbReference>
<dbReference type="SUPFAM" id="SSF52540">
    <property type="entry name" value="P-loop containing nucleoside triphosphate hydrolases"/>
    <property type="match status" value="1"/>
</dbReference>
<dbReference type="InterPro" id="IPR011703">
    <property type="entry name" value="ATPase_AAA-3"/>
</dbReference>
<dbReference type="Pfam" id="PF07726">
    <property type="entry name" value="AAA_3"/>
    <property type="match status" value="1"/>
</dbReference>
<dbReference type="GO" id="GO:0005524">
    <property type="term" value="F:ATP binding"/>
    <property type="evidence" value="ECO:0007669"/>
    <property type="project" value="UniProtKB-KW"/>
</dbReference>
<dbReference type="InterPro" id="IPR027417">
    <property type="entry name" value="P-loop_NTPase"/>
</dbReference>
<evidence type="ECO:0000256" key="2">
    <source>
        <dbReference type="ARBA" id="ARBA00022840"/>
    </source>
</evidence>
<dbReference type="FunFam" id="3.40.50.300:FF:000640">
    <property type="entry name" value="MoxR family ATPase"/>
    <property type="match status" value="1"/>
</dbReference>
<dbReference type="PANTHER" id="PTHR42759:SF1">
    <property type="entry name" value="MAGNESIUM-CHELATASE SUBUNIT CHLD"/>
    <property type="match status" value="1"/>
</dbReference>
<evidence type="ECO:0000256" key="3">
    <source>
        <dbReference type="SAM" id="MobiDB-lite"/>
    </source>
</evidence>
<proteinExistence type="predicted"/>
<feature type="domain" description="ATPase AAA-3" evidence="4">
    <location>
        <begin position="77"/>
        <end position="208"/>
    </location>
</feature>
<dbReference type="PANTHER" id="PTHR42759">
    <property type="entry name" value="MOXR FAMILY PROTEIN"/>
    <property type="match status" value="1"/>
</dbReference>
<dbReference type="PIRSF" id="PIRSF002849">
    <property type="entry name" value="AAA_ATPase_chaperone_MoxR_prd"/>
    <property type="match status" value="1"/>
</dbReference>
<dbReference type="InterPro" id="IPR050764">
    <property type="entry name" value="CbbQ/NirQ/NorQ/GpvN"/>
</dbReference>
<sequence>MTDETRENGGETEVETTGRAGTETEDGTEREAAAEEFDLETVARTLDRVRTEVGKRIVGQEAVIEQLLASLLCDGNALLESNPGLGKTLMVRTLASVTDLSFSRIQNTPDLMPSDITGTELIRETDRGREFVFERGPVFANVVLADEINRATPKTQAALLEAMQEKQVTVGGETYQLPRPFFLLATQNPIDQEGTYPLPEAQSDRFLMKILLDYPALDEEEEIVNRYTRSLNPSIPVETVLSASELQRVQELTRQVPIADDLQLSAIELVRRTRDAEHVDFGASPRASMGLVVAAKARALLDGRTHVKREDVEAMAAPVLRHRLILDFRAERQGTTADDVVAELL</sequence>
<feature type="domain" description="ChlI/MoxR AAA lid" evidence="5">
    <location>
        <begin position="272"/>
        <end position="343"/>
    </location>
</feature>
<protein>
    <submittedName>
        <fullName evidence="6">MoxR-like ATPase</fullName>
    </submittedName>
</protein>
<feature type="region of interest" description="Disordered" evidence="3">
    <location>
        <begin position="1"/>
        <end position="33"/>
    </location>
</feature>
<dbReference type="Proteomes" id="UP000199126">
    <property type="component" value="Unassembled WGS sequence"/>
</dbReference>
<name>A0A1H8W4Y4_9EURY</name>
<dbReference type="AlphaFoldDB" id="A0A1H8W4Y4"/>
<keyword evidence="7" id="KW-1185">Reference proteome</keyword>
<dbReference type="GO" id="GO:0016887">
    <property type="term" value="F:ATP hydrolysis activity"/>
    <property type="evidence" value="ECO:0007669"/>
    <property type="project" value="InterPro"/>
</dbReference>
<dbReference type="InterPro" id="IPR041628">
    <property type="entry name" value="ChlI/MoxR_AAA_lid"/>
</dbReference>
<keyword evidence="2" id="KW-0067">ATP-binding</keyword>
<dbReference type="EMBL" id="FODV01000023">
    <property type="protein sequence ID" value="SEP22701.1"/>
    <property type="molecule type" value="Genomic_DNA"/>
</dbReference>
<evidence type="ECO:0000256" key="1">
    <source>
        <dbReference type="ARBA" id="ARBA00022741"/>
    </source>
</evidence>
<evidence type="ECO:0000313" key="6">
    <source>
        <dbReference type="EMBL" id="SEP22701.1"/>
    </source>
</evidence>
<evidence type="ECO:0000259" key="5">
    <source>
        <dbReference type="Pfam" id="PF17863"/>
    </source>
</evidence>
<dbReference type="CDD" id="cd00009">
    <property type="entry name" value="AAA"/>
    <property type="match status" value="1"/>
</dbReference>
<organism evidence="6 7">
    <name type="scientific">Halogranum amylolyticum</name>
    <dbReference type="NCBI Taxonomy" id="660520"/>
    <lineage>
        <taxon>Archaea</taxon>
        <taxon>Methanobacteriati</taxon>
        <taxon>Methanobacteriota</taxon>
        <taxon>Stenosarchaea group</taxon>
        <taxon>Halobacteria</taxon>
        <taxon>Halobacteriales</taxon>
        <taxon>Haloferacaceae</taxon>
    </lineage>
</organism>